<protein>
    <submittedName>
        <fullName evidence="2">Uncharacterized protein</fullName>
    </submittedName>
</protein>
<gene>
    <name evidence="2" type="ORF">EG328_006046</name>
</gene>
<feature type="compositionally biased region" description="Polar residues" evidence="1">
    <location>
        <begin position="29"/>
        <end position="39"/>
    </location>
</feature>
<sequence>MAEMAEMAAAGYGRVWIHAVDRSSASFSVTAPLDSNHSNPSCPPPPALLASRP</sequence>
<dbReference type="AlphaFoldDB" id="A0A8H3VG52"/>
<name>A0A8H3VG52_VENIN</name>
<evidence type="ECO:0000256" key="1">
    <source>
        <dbReference type="SAM" id="MobiDB-lite"/>
    </source>
</evidence>
<dbReference type="Proteomes" id="UP000447873">
    <property type="component" value="Unassembled WGS sequence"/>
</dbReference>
<accession>A0A8H3VG52</accession>
<comment type="caution">
    <text evidence="2">The sequence shown here is derived from an EMBL/GenBank/DDBJ whole genome shotgun (WGS) entry which is preliminary data.</text>
</comment>
<reference evidence="2 3" key="1">
    <citation type="submission" date="2018-12" db="EMBL/GenBank/DDBJ databases">
        <title>Venturia inaequalis Genome Resource.</title>
        <authorList>
            <person name="Lichtner F.J."/>
        </authorList>
    </citation>
    <scope>NUCLEOTIDE SEQUENCE [LARGE SCALE GENOMIC DNA]</scope>
    <source>
        <strain evidence="2 3">120213</strain>
    </source>
</reference>
<organism evidence="2 3">
    <name type="scientific">Venturia inaequalis</name>
    <name type="common">Apple scab fungus</name>
    <dbReference type="NCBI Taxonomy" id="5025"/>
    <lineage>
        <taxon>Eukaryota</taxon>
        <taxon>Fungi</taxon>
        <taxon>Dikarya</taxon>
        <taxon>Ascomycota</taxon>
        <taxon>Pezizomycotina</taxon>
        <taxon>Dothideomycetes</taxon>
        <taxon>Pleosporomycetidae</taxon>
        <taxon>Venturiales</taxon>
        <taxon>Venturiaceae</taxon>
        <taxon>Venturia</taxon>
    </lineage>
</organism>
<dbReference type="EMBL" id="WNWS01000032">
    <property type="protein sequence ID" value="KAE9986314.1"/>
    <property type="molecule type" value="Genomic_DNA"/>
</dbReference>
<feature type="region of interest" description="Disordered" evidence="1">
    <location>
        <begin position="29"/>
        <end position="53"/>
    </location>
</feature>
<proteinExistence type="predicted"/>
<evidence type="ECO:0000313" key="3">
    <source>
        <dbReference type="Proteomes" id="UP000447873"/>
    </source>
</evidence>
<evidence type="ECO:0000313" key="2">
    <source>
        <dbReference type="EMBL" id="KAE9986314.1"/>
    </source>
</evidence>